<evidence type="ECO:0000256" key="2">
    <source>
        <dbReference type="RuleBase" id="RU363072"/>
    </source>
</evidence>
<dbReference type="GO" id="GO:0008643">
    <property type="term" value="P:carbohydrate transport"/>
    <property type="evidence" value="ECO:0007669"/>
    <property type="project" value="InterPro"/>
</dbReference>
<dbReference type="EMBL" id="JACHVA010000083">
    <property type="protein sequence ID" value="MBC2602283.1"/>
    <property type="molecule type" value="Genomic_DNA"/>
</dbReference>
<evidence type="ECO:0000313" key="3">
    <source>
        <dbReference type="EMBL" id="MBC2602283.1"/>
    </source>
</evidence>
<keyword evidence="4" id="KW-1185">Reference proteome</keyword>
<dbReference type="InterPro" id="IPR007049">
    <property type="entry name" value="Carb-sel_porin_OprB"/>
</dbReference>
<gene>
    <name evidence="3" type="ORF">H5P30_10885</name>
</gene>
<evidence type="ECO:0000313" key="4">
    <source>
        <dbReference type="Proteomes" id="UP000525652"/>
    </source>
</evidence>
<dbReference type="PANTHER" id="PTHR37944:SF1">
    <property type="entry name" value="PORIN B"/>
    <property type="match status" value="1"/>
</dbReference>
<organism evidence="3 4">
    <name type="scientific">Puniceicoccus vermicola</name>
    <dbReference type="NCBI Taxonomy" id="388746"/>
    <lineage>
        <taxon>Bacteria</taxon>
        <taxon>Pseudomonadati</taxon>
        <taxon>Verrucomicrobiota</taxon>
        <taxon>Opitutia</taxon>
        <taxon>Puniceicoccales</taxon>
        <taxon>Puniceicoccaceae</taxon>
        <taxon>Puniceicoccus</taxon>
    </lineage>
</organism>
<dbReference type="Proteomes" id="UP000525652">
    <property type="component" value="Unassembled WGS sequence"/>
</dbReference>
<dbReference type="Gene3D" id="2.40.160.180">
    <property type="entry name" value="Carbohydrate-selective porin OprB"/>
    <property type="match status" value="1"/>
</dbReference>
<dbReference type="GO" id="GO:0015288">
    <property type="term" value="F:porin activity"/>
    <property type="evidence" value="ECO:0007669"/>
    <property type="project" value="InterPro"/>
</dbReference>
<accession>A0A7X1E4R4</accession>
<dbReference type="PANTHER" id="PTHR37944">
    <property type="entry name" value="PORIN B"/>
    <property type="match status" value="1"/>
</dbReference>
<dbReference type="InterPro" id="IPR052932">
    <property type="entry name" value="OprB_Porin"/>
</dbReference>
<evidence type="ECO:0000256" key="1">
    <source>
        <dbReference type="ARBA" id="ARBA00008769"/>
    </source>
</evidence>
<comment type="caution">
    <text evidence="3">The sequence shown here is derived from an EMBL/GenBank/DDBJ whole genome shotgun (WGS) entry which is preliminary data.</text>
</comment>
<dbReference type="InterPro" id="IPR038673">
    <property type="entry name" value="OprB_sf"/>
</dbReference>
<sequence>MKRIILPVTCMIAFCSQSFSEDDLMNRPYLLGDWNGARTSLEEKGVTFDLNNTFDVYDDISGALDSGTEYFGRARATMNLDLEKLIGMENATFSVGAISQYGRNYNRSVFGVLTNPSSIEGVETTRMANIWLEQTLFENLLTYRVGKVDGVGNFGAQEYGGTFMNDELAYIPNLLFAAGLPYDPAQQLGAVVTVRPFENSDMKGTYLKGGIFNSNNLDAMNYDDDGVDFTWDGPTAFAGEIGYISPEAPVDLPWYAKGGVQFNSGSFTEVNGSGETSKHNTLYYANVGKSLYLLGEEGDRHIDGSISLSYAPKEEVNVYHYEVTALLRAIGPFASRPTDEAGIGLIAAWLSDEYSDNTDATGNDPSGNEFTVELTYKLKLTPWIYIQPDFQVVLNPNGNGSRDPVYLGALRTGINF</sequence>
<name>A0A7X1E4R4_9BACT</name>
<dbReference type="AlphaFoldDB" id="A0A7X1E4R4"/>
<dbReference type="GO" id="GO:0016020">
    <property type="term" value="C:membrane"/>
    <property type="evidence" value="ECO:0007669"/>
    <property type="project" value="InterPro"/>
</dbReference>
<reference evidence="3 4" key="1">
    <citation type="submission" date="2020-07" db="EMBL/GenBank/DDBJ databases">
        <authorList>
            <person name="Feng X."/>
        </authorList>
    </citation>
    <scope>NUCLEOTIDE SEQUENCE [LARGE SCALE GENOMIC DNA]</scope>
    <source>
        <strain evidence="3 4">JCM14086</strain>
    </source>
</reference>
<proteinExistence type="inferred from homology"/>
<dbReference type="RefSeq" id="WP_185692980.1">
    <property type="nucleotide sequence ID" value="NZ_JACHVA010000083.1"/>
</dbReference>
<dbReference type="Pfam" id="PF04966">
    <property type="entry name" value="OprB"/>
    <property type="match status" value="1"/>
</dbReference>
<protein>
    <submittedName>
        <fullName evidence="3">Carbohydrate porin</fullName>
    </submittedName>
</protein>
<comment type="similarity">
    <text evidence="1 2">Belongs to the OprB family.</text>
</comment>